<keyword evidence="7" id="KW-1185">Reference proteome</keyword>
<evidence type="ECO:0000313" key="6">
    <source>
        <dbReference type="EMBL" id="POG74776.1"/>
    </source>
</evidence>
<evidence type="ECO:0000256" key="3">
    <source>
        <dbReference type="ARBA" id="ARBA00022763"/>
    </source>
</evidence>
<sequence length="337" mass="38999">MSSAFLTTDSSEQITPLFKANTTNPKRLFEILKGVSLKKKDLGHMSITRNGISVKTGSTGQFQAVTFIPREFFYSYTFNGTETLEIVIILSDLYGILGIVQDDYDSFDQPLDEEYHSLQGYSSELGDQEGQQQLFTDDGGDESITSNEFGFNYQELEASFEYEREDATFNVNLFDNTTSSMIEIIPVLQEPLHDIPEPPNKVIFFKILFYELKKILRDCIKTGSKFRLNGYKHEITVLRFSSRNEHQFVEHSIRPDAFFQYRINDDFQFTYVKRYPKQHIQPLLSLLINKKENIEVAIYTNGLMKMKFCPGDVHNSYVNYMVSICVIVNMKYFIIIS</sequence>
<dbReference type="GO" id="GO:0030896">
    <property type="term" value="C:checkpoint clamp complex"/>
    <property type="evidence" value="ECO:0007669"/>
    <property type="project" value="TreeGrafter"/>
</dbReference>
<dbReference type="InterPro" id="IPR003021">
    <property type="entry name" value="Rad1_Rec1_Rad17"/>
</dbReference>
<name>A0A2P4QAY4_RHIID</name>
<comment type="caution">
    <text evidence="6">The sequence shown here is derived from an EMBL/GenBank/DDBJ whole genome shotgun (WGS) entry which is preliminary data.</text>
</comment>
<evidence type="ECO:0000256" key="4">
    <source>
        <dbReference type="ARBA" id="ARBA00023204"/>
    </source>
</evidence>
<evidence type="ECO:0000256" key="2">
    <source>
        <dbReference type="ARBA" id="ARBA00010991"/>
    </source>
</evidence>
<gene>
    <name evidence="6" type="ORF">GLOIN_2v1839142</name>
</gene>
<reference evidence="6 7" key="2">
    <citation type="journal article" date="2018" name="New Phytol.">
        <title>High intraspecific genome diversity in the model arbuscular mycorrhizal symbiont Rhizophagus irregularis.</title>
        <authorList>
            <person name="Chen E.C.H."/>
            <person name="Morin E."/>
            <person name="Beaudet D."/>
            <person name="Noel J."/>
            <person name="Yildirir G."/>
            <person name="Ndikumana S."/>
            <person name="Charron P."/>
            <person name="St-Onge C."/>
            <person name="Giorgi J."/>
            <person name="Kruger M."/>
            <person name="Marton T."/>
            <person name="Ropars J."/>
            <person name="Grigoriev I.V."/>
            <person name="Hainaut M."/>
            <person name="Henrissat B."/>
            <person name="Roux C."/>
            <person name="Martin F."/>
            <person name="Corradi N."/>
        </authorList>
    </citation>
    <scope>NUCLEOTIDE SEQUENCE [LARGE SCALE GENOMIC DNA]</scope>
    <source>
        <strain evidence="6 7">DAOM 197198</strain>
    </source>
</reference>
<evidence type="ECO:0000256" key="1">
    <source>
        <dbReference type="ARBA" id="ARBA00004123"/>
    </source>
</evidence>
<dbReference type="PANTHER" id="PTHR10870">
    <property type="entry name" value="CELL CYCLE CHECKPOINT PROTEIN RAD1"/>
    <property type="match status" value="1"/>
</dbReference>
<keyword evidence="5" id="KW-0539">Nucleus</keyword>
<evidence type="ECO:0000256" key="5">
    <source>
        <dbReference type="ARBA" id="ARBA00023242"/>
    </source>
</evidence>
<comment type="subcellular location">
    <subcellularLocation>
        <location evidence="1">Nucleus</location>
    </subcellularLocation>
</comment>
<dbReference type="GO" id="GO:0006281">
    <property type="term" value="P:DNA repair"/>
    <property type="evidence" value="ECO:0007669"/>
    <property type="project" value="UniProtKB-KW"/>
</dbReference>
<dbReference type="Proteomes" id="UP000018888">
    <property type="component" value="Unassembled WGS sequence"/>
</dbReference>
<keyword evidence="3" id="KW-0227">DNA damage</keyword>
<dbReference type="VEuPathDB" id="FungiDB:RhiirFUN_011101"/>
<reference evidence="6 7" key="1">
    <citation type="journal article" date="2013" name="Proc. Natl. Acad. Sci. U.S.A.">
        <title>Genome of an arbuscular mycorrhizal fungus provides insight into the oldest plant symbiosis.</title>
        <authorList>
            <person name="Tisserant E."/>
            <person name="Malbreil M."/>
            <person name="Kuo A."/>
            <person name="Kohler A."/>
            <person name="Symeonidi A."/>
            <person name="Balestrini R."/>
            <person name="Charron P."/>
            <person name="Duensing N."/>
            <person name="Frei Dit Frey N."/>
            <person name="Gianinazzi-Pearson V."/>
            <person name="Gilbert L.B."/>
            <person name="Handa Y."/>
            <person name="Herr J.R."/>
            <person name="Hijri M."/>
            <person name="Koul R."/>
            <person name="Kawaguchi M."/>
            <person name="Krajinski F."/>
            <person name="Lammers P.J."/>
            <person name="Masclaux F.G."/>
            <person name="Murat C."/>
            <person name="Morin E."/>
            <person name="Ndikumana S."/>
            <person name="Pagni M."/>
            <person name="Petitpierre D."/>
            <person name="Requena N."/>
            <person name="Rosikiewicz P."/>
            <person name="Riley R."/>
            <person name="Saito K."/>
            <person name="San Clemente H."/>
            <person name="Shapiro H."/>
            <person name="van Tuinen D."/>
            <person name="Becard G."/>
            <person name="Bonfante P."/>
            <person name="Paszkowski U."/>
            <person name="Shachar-Hill Y.Y."/>
            <person name="Tuskan G.A."/>
            <person name="Young P.W."/>
            <person name="Sanders I.R."/>
            <person name="Henrissat B."/>
            <person name="Rensing S.A."/>
            <person name="Grigoriev I.V."/>
            <person name="Corradi N."/>
            <person name="Roux C."/>
            <person name="Martin F."/>
        </authorList>
    </citation>
    <scope>NUCLEOTIDE SEQUENCE [LARGE SCALE GENOMIC DNA]</scope>
    <source>
        <strain evidence="6 7">DAOM 197198</strain>
    </source>
</reference>
<dbReference type="Pfam" id="PF02144">
    <property type="entry name" value="Rad1"/>
    <property type="match status" value="1"/>
</dbReference>
<evidence type="ECO:0000313" key="7">
    <source>
        <dbReference type="Proteomes" id="UP000018888"/>
    </source>
</evidence>
<dbReference type="GO" id="GO:0000077">
    <property type="term" value="P:DNA damage checkpoint signaling"/>
    <property type="evidence" value="ECO:0007669"/>
    <property type="project" value="InterPro"/>
</dbReference>
<dbReference type="EMBL" id="AUPC02000068">
    <property type="protein sequence ID" value="POG74776.1"/>
    <property type="molecule type" value="Genomic_DNA"/>
</dbReference>
<protein>
    <submittedName>
        <fullName evidence="6">Uncharacterized protein</fullName>
    </submittedName>
</protein>
<organism evidence="6 7">
    <name type="scientific">Rhizophagus irregularis (strain DAOM 181602 / DAOM 197198 / MUCL 43194)</name>
    <name type="common">Arbuscular mycorrhizal fungus</name>
    <name type="synonym">Glomus intraradices</name>
    <dbReference type="NCBI Taxonomy" id="747089"/>
    <lineage>
        <taxon>Eukaryota</taxon>
        <taxon>Fungi</taxon>
        <taxon>Fungi incertae sedis</taxon>
        <taxon>Mucoromycota</taxon>
        <taxon>Glomeromycotina</taxon>
        <taxon>Glomeromycetes</taxon>
        <taxon>Glomerales</taxon>
        <taxon>Glomeraceae</taxon>
        <taxon>Rhizophagus</taxon>
    </lineage>
</organism>
<dbReference type="AlphaFoldDB" id="A0A2P4QAY4"/>
<comment type="similarity">
    <text evidence="2">Belongs to the rad1 family.</text>
</comment>
<dbReference type="Gene3D" id="3.70.10.10">
    <property type="match status" value="1"/>
</dbReference>
<proteinExistence type="inferred from homology"/>
<dbReference type="PANTHER" id="PTHR10870:SF0">
    <property type="entry name" value="CELL CYCLE CHECKPOINT PROTEIN RAD1"/>
    <property type="match status" value="1"/>
</dbReference>
<keyword evidence="4" id="KW-0234">DNA repair</keyword>
<accession>A0A2P4QAY4</accession>